<evidence type="ECO:0000256" key="1">
    <source>
        <dbReference type="SAM" id="SignalP"/>
    </source>
</evidence>
<organism evidence="2 3">
    <name type="scientific">Candidatus Faeciplasma gallinarum</name>
    <dbReference type="NCBI Taxonomy" id="2840799"/>
    <lineage>
        <taxon>Bacteria</taxon>
        <taxon>Bacillati</taxon>
        <taxon>Bacillota</taxon>
        <taxon>Clostridia</taxon>
        <taxon>Eubacteriales</taxon>
        <taxon>Oscillospiraceae</taxon>
        <taxon>Oscillospiraceae incertae sedis</taxon>
        <taxon>Candidatus Faeciplasma</taxon>
    </lineage>
</organism>
<dbReference type="AlphaFoldDB" id="A0A9D1JH66"/>
<reference evidence="2" key="2">
    <citation type="journal article" date="2021" name="PeerJ">
        <title>Extensive microbial diversity within the chicken gut microbiome revealed by metagenomics and culture.</title>
        <authorList>
            <person name="Gilroy R."/>
            <person name="Ravi A."/>
            <person name="Getino M."/>
            <person name="Pursley I."/>
            <person name="Horton D.L."/>
            <person name="Alikhan N.F."/>
            <person name="Baker D."/>
            <person name="Gharbi K."/>
            <person name="Hall N."/>
            <person name="Watson M."/>
            <person name="Adriaenssens E.M."/>
            <person name="Foster-Nyarko E."/>
            <person name="Jarju S."/>
            <person name="Secka A."/>
            <person name="Antonio M."/>
            <person name="Oren A."/>
            <person name="Chaudhuri R.R."/>
            <person name="La Ragione R."/>
            <person name="Hildebrand F."/>
            <person name="Pallen M.J."/>
        </authorList>
    </citation>
    <scope>NUCLEOTIDE SEQUENCE</scope>
    <source>
        <strain evidence="2">CHK157-1446</strain>
    </source>
</reference>
<dbReference type="EMBL" id="DVIR01000011">
    <property type="protein sequence ID" value="HIS24016.1"/>
    <property type="molecule type" value="Genomic_DNA"/>
</dbReference>
<evidence type="ECO:0008006" key="4">
    <source>
        <dbReference type="Google" id="ProtNLM"/>
    </source>
</evidence>
<evidence type="ECO:0000313" key="2">
    <source>
        <dbReference type="EMBL" id="HIS24016.1"/>
    </source>
</evidence>
<protein>
    <recommendedName>
        <fullName evidence="4">Lipoprotein</fullName>
    </recommendedName>
</protein>
<feature type="chain" id="PRO_5038372932" description="Lipoprotein" evidence="1">
    <location>
        <begin position="25"/>
        <end position="444"/>
    </location>
</feature>
<feature type="signal peptide" evidence="1">
    <location>
        <begin position="1"/>
        <end position="24"/>
    </location>
</feature>
<comment type="caution">
    <text evidence="2">The sequence shown here is derived from an EMBL/GenBank/DDBJ whole genome shotgun (WGS) entry which is preliminary data.</text>
</comment>
<name>A0A9D1JH66_9FIRM</name>
<proteinExistence type="predicted"/>
<keyword evidence="1" id="KW-0732">Signal</keyword>
<reference evidence="2" key="1">
    <citation type="submission" date="2020-10" db="EMBL/GenBank/DDBJ databases">
        <authorList>
            <person name="Gilroy R."/>
        </authorList>
    </citation>
    <scope>NUCLEOTIDE SEQUENCE</scope>
    <source>
        <strain evidence="2">CHK157-1446</strain>
    </source>
</reference>
<dbReference type="Proteomes" id="UP000823982">
    <property type="component" value="Unassembled WGS sequence"/>
</dbReference>
<accession>A0A9D1JH66</accession>
<evidence type="ECO:0000313" key="3">
    <source>
        <dbReference type="Proteomes" id="UP000823982"/>
    </source>
</evidence>
<gene>
    <name evidence="2" type="ORF">IAD01_01225</name>
</gene>
<sequence length="444" mass="48391">MSAVNTFKKTAVLALVCMLCTLCGCETITFSIDSLLAAPSIADEQAAVHDALIESVGGTVVPSYPRSGDYRSAFIITDIDADGNDEALAFYTLSSQSSTQNVRVSVLDKTEDGGWDAMYELAGSGTYVDTVMLADYGSTVDIIIGYGSPASEDKSVCIYRYTSGVLASIYEGAYTVIGRWDLDGCGADETVIVRKVGTSVSVSTIKTLDGLDYQTRGRNLSVSASYISGCCYGELYDGVNALFIDAVTENATAFTEIVMLDGDTIVSPTSDSSGLLERTARPYGYRTMDYDGDGDVEIPVISPFLGYSALTQSDIENITLWLSYDPELRDFYEEAQSYYNVSGGYIFKLPGRWHNFVTVQRNADTNEITFLKYDYTAQSISEMEGLLSIAVLPTASEQAYENNGYVYIDGTDYVCFMYKSIASESEPLLLTADEVRSNLYYIES</sequence>